<dbReference type="PANTHER" id="PTHR46890:SF48">
    <property type="entry name" value="RNA-DIRECTED DNA POLYMERASE"/>
    <property type="match status" value="1"/>
</dbReference>
<dbReference type="InterPro" id="IPR025836">
    <property type="entry name" value="Zn_knuckle_CX2CX4HX4C"/>
</dbReference>
<evidence type="ECO:0000313" key="4">
    <source>
        <dbReference type="Proteomes" id="UP000596661"/>
    </source>
</evidence>
<dbReference type="PANTHER" id="PTHR46890">
    <property type="entry name" value="NON-LTR RETROLELEMENT REVERSE TRANSCRIPTASE-LIKE PROTEIN-RELATED"/>
    <property type="match status" value="1"/>
</dbReference>
<reference evidence="3" key="2">
    <citation type="submission" date="2021-03" db="UniProtKB">
        <authorList>
            <consortium name="EnsemblPlants"/>
        </authorList>
    </citation>
    <scope>IDENTIFICATION</scope>
</reference>
<evidence type="ECO:0000259" key="2">
    <source>
        <dbReference type="Pfam" id="PF14392"/>
    </source>
</evidence>
<feature type="domain" description="Zinc knuckle CX2CX4HX4C" evidence="2">
    <location>
        <begin position="108"/>
        <end position="156"/>
    </location>
</feature>
<sequence length="798" mass="91081">MKSTINLTDTERSVVAISNDDKLRALRKEPWHFQDHHIVLYTPTVLQNVTPESMVFSPFWVQAYRLPFLSKTRSLAKSLGNIIGEFLEVHEDSSYEGWGPFLRFQVRMDIRKPLLRGCMITLPKVRDEFWMEFRYERLPEYCMECGIIDHSFNKCPVHLENMDNGTESELAYDPSLKGSALPSSNYNRYRTDFSKGHAWPLITHLARNTLTAMLPQLNARPLPSPTTLLFGESSTENVSRDRSVKKDPPTIHLANVYTLDIGDSYISHPFATYPPDPSSITTTFGSHLISPISTVAYSTMTAPITATSFQYGRSDFTWKKNRKNPNALRERLDWCFTNNIWNDTLVLPKVSQLDYYGSDHRAIFVNIIFDSNSNPERRRSRFHFEKLWLKEQDCADIILSCWTYDSLDDPTNALITCLSRCASDLQSWHNGKFSNFQRKITAAQNNVKNLHVVATPKIDHSQKVQTAESLLDELLANEEQYWQQHSRIDWLQSGDRNTKFFHAKASARNATNKIRSLQDENGYIVTSKDGISNIVSSYFQDLFTASEEDHWALFHVLSTIPTTITAEHNSFLLKEFSSTDVLEALKSMGGDRSPGPDGMSTMFYQQNWDIVGSLVTKVILPHVISGTQSSFLPNRLITDNVLVGFELVHSLKHKRSRKGYAALKLDMSKAFDRVEWSFIAIVMGKIWFNVRWISLIMICLHTTQFSFLINGVVSGLVTPQQGLRQGDPLFSYLFLIYSEGLSRLLRFEESIGRLKGLSVSRHAPVVTHLFFADDSLLFCQADGWSCGALKRALDIYIS</sequence>
<dbReference type="InterPro" id="IPR000477">
    <property type="entry name" value="RT_dom"/>
</dbReference>
<dbReference type="OMA" id="MEFRYER"/>
<dbReference type="AlphaFoldDB" id="A0A803PAV4"/>
<dbReference type="Pfam" id="PF14392">
    <property type="entry name" value="zf-CCHC_4"/>
    <property type="match status" value="1"/>
</dbReference>
<feature type="domain" description="Reverse transcriptase" evidence="1">
    <location>
        <begin position="622"/>
        <end position="781"/>
    </location>
</feature>
<protein>
    <recommendedName>
        <fullName evidence="5">Reverse transcriptase domain-containing protein</fullName>
    </recommendedName>
</protein>
<evidence type="ECO:0000259" key="1">
    <source>
        <dbReference type="Pfam" id="PF00078"/>
    </source>
</evidence>
<reference evidence="3" key="1">
    <citation type="submission" date="2018-11" db="EMBL/GenBank/DDBJ databases">
        <authorList>
            <person name="Grassa J C."/>
        </authorList>
    </citation>
    <scope>NUCLEOTIDE SEQUENCE [LARGE SCALE GENOMIC DNA]</scope>
</reference>
<dbReference type="EnsemblPlants" id="evm.model.03.897">
    <property type="protein sequence ID" value="cds.evm.model.03.897"/>
    <property type="gene ID" value="evm.TU.03.897"/>
</dbReference>
<dbReference type="Proteomes" id="UP000596661">
    <property type="component" value="Chromosome 3"/>
</dbReference>
<organism evidence="3 4">
    <name type="scientific">Cannabis sativa</name>
    <name type="common">Hemp</name>
    <name type="synonym">Marijuana</name>
    <dbReference type="NCBI Taxonomy" id="3483"/>
    <lineage>
        <taxon>Eukaryota</taxon>
        <taxon>Viridiplantae</taxon>
        <taxon>Streptophyta</taxon>
        <taxon>Embryophyta</taxon>
        <taxon>Tracheophyta</taxon>
        <taxon>Spermatophyta</taxon>
        <taxon>Magnoliopsida</taxon>
        <taxon>eudicotyledons</taxon>
        <taxon>Gunneridae</taxon>
        <taxon>Pentapetalae</taxon>
        <taxon>rosids</taxon>
        <taxon>fabids</taxon>
        <taxon>Rosales</taxon>
        <taxon>Cannabaceae</taxon>
        <taxon>Cannabis</taxon>
    </lineage>
</organism>
<name>A0A803PAV4_CANSA</name>
<dbReference type="InterPro" id="IPR052343">
    <property type="entry name" value="Retrotransposon-Effector_Assoc"/>
</dbReference>
<dbReference type="InterPro" id="IPR043502">
    <property type="entry name" value="DNA/RNA_pol_sf"/>
</dbReference>
<keyword evidence="4" id="KW-1185">Reference proteome</keyword>
<dbReference type="Gramene" id="evm.model.03.897">
    <property type="protein sequence ID" value="cds.evm.model.03.897"/>
    <property type="gene ID" value="evm.TU.03.897"/>
</dbReference>
<proteinExistence type="predicted"/>
<dbReference type="SUPFAM" id="SSF56672">
    <property type="entry name" value="DNA/RNA polymerases"/>
    <property type="match status" value="1"/>
</dbReference>
<evidence type="ECO:0008006" key="5">
    <source>
        <dbReference type="Google" id="ProtNLM"/>
    </source>
</evidence>
<accession>A0A803PAV4</accession>
<evidence type="ECO:0000313" key="3">
    <source>
        <dbReference type="EnsemblPlants" id="cds.evm.model.03.897"/>
    </source>
</evidence>
<dbReference type="Pfam" id="PF00078">
    <property type="entry name" value="RVT_1"/>
    <property type="match status" value="1"/>
</dbReference>
<dbReference type="EMBL" id="UZAU01000269">
    <property type="status" value="NOT_ANNOTATED_CDS"/>
    <property type="molecule type" value="Genomic_DNA"/>
</dbReference>